<protein>
    <submittedName>
        <fullName evidence="2">Uncharacterized protein</fullName>
    </submittedName>
</protein>
<dbReference type="HOGENOM" id="CLU_589562_0_0_1"/>
<evidence type="ECO:0000256" key="1">
    <source>
        <dbReference type="SAM" id="SignalP"/>
    </source>
</evidence>
<evidence type="ECO:0000313" key="3">
    <source>
        <dbReference type="Proteomes" id="UP000008281"/>
    </source>
</evidence>
<dbReference type="AlphaFoldDB" id="E3MQ79"/>
<sequence length="511" mass="59729">MTRSIWLLCLVIFSPCVTIKETPAEIVDTAINALTAANNRSHDVLKDFKEFGPQLTSLMKAYVPLGALINKATKEKPQSAEFRALMDFRSRAEKIWKEQENRARTATGTAKIFISEYIRTVKEPIRFMKSSADRYLNPDIIKIESQKSAFEFDCIRETMQMNVRLNFLLVYCTSISLEEAKQLADHRRNLMNAFLRFRVKGNKPLPDIGLYIMEFIDIEEELNRKSKFVSREDMGVYQNSFYSYHEAIEAYFNEIRYKASIIKREYIEDGCLLRELLRKSNFNYTYVETFATQFMSELLHLSSAWPSAHLGILEEQIKRTVKKPGEVTRENLKMVSENTTPLLLNTGLQDYAYQFVVIKATDKNYEFFFDNFGHQSDCAYNRGDYGFDTVIGRILLNSTDRNFTVAEKIFRKGKQAEKLNEMIQSEMSKIYAAKTLPLIVDTLKKKIGSGILKEFQCWAVVREWSYFPCPTIDYFSSPYIVSNLESITTLRYWNKGRFYQYCQEFRFFFFA</sequence>
<evidence type="ECO:0000313" key="2">
    <source>
        <dbReference type="EMBL" id="EFP06818.1"/>
    </source>
</evidence>
<feature type="chain" id="PRO_5003177301" evidence="1">
    <location>
        <begin position="20"/>
        <end position="511"/>
    </location>
</feature>
<accession>E3MQ79</accession>
<organism evidence="3">
    <name type="scientific">Caenorhabditis remanei</name>
    <name type="common">Caenorhabditis vulgaris</name>
    <dbReference type="NCBI Taxonomy" id="31234"/>
    <lineage>
        <taxon>Eukaryota</taxon>
        <taxon>Metazoa</taxon>
        <taxon>Ecdysozoa</taxon>
        <taxon>Nematoda</taxon>
        <taxon>Chromadorea</taxon>
        <taxon>Rhabditida</taxon>
        <taxon>Rhabditina</taxon>
        <taxon>Rhabditomorpha</taxon>
        <taxon>Rhabditoidea</taxon>
        <taxon>Rhabditidae</taxon>
        <taxon>Peloderinae</taxon>
        <taxon>Caenorhabditis</taxon>
    </lineage>
</organism>
<feature type="signal peptide" evidence="1">
    <location>
        <begin position="1"/>
        <end position="19"/>
    </location>
</feature>
<name>E3MQ79_CAERE</name>
<keyword evidence="3" id="KW-1185">Reference proteome</keyword>
<dbReference type="InParanoid" id="E3MQ79"/>
<dbReference type="OrthoDB" id="5875034at2759"/>
<proteinExistence type="predicted"/>
<dbReference type="EMBL" id="DS268465">
    <property type="protein sequence ID" value="EFP06818.1"/>
    <property type="molecule type" value="Genomic_DNA"/>
</dbReference>
<keyword evidence="1" id="KW-0732">Signal</keyword>
<dbReference type="OMA" id="INITYEM"/>
<reference evidence="2" key="1">
    <citation type="submission" date="2007-07" db="EMBL/GenBank/DDBJ databases">
        <title>PCAP assembly of the Caenorhabditis remanei genome.</title>
        <authorList>
            <consortium name="The Caenorhabditis remanei Sequencing Consortium"/>
            <person name="Wilson R.K."/>
        </authorList>
    </citation>
    <scope>NUCLEOTIDE SEQUENCE [LARGE SCALE GENOMIC DNA]</scope>
    <source>
        <strain evidence="2">PB4641</strain>
    </source>
</reference>
<gene>
    <name evidence="2" type="ORF">CRE_11180</name>
</gene>
<dbReference type="Proteomes" id="UP000008281">
    <property type="component" value="Unassembled WGS sequence"/>
</dbReference>